<feature type="compositionally biased region" description="Low complexity" evidence="1">
    <location>
        <begin position="22"/>
        <end position="33"/>
    </location>
</feature>
<evidence type="ECO:0000313" key="3">
    <source>
        <dbReference type="EMBL" id="TVV73597.1"/>
    </source>
</evidence>
<reference evidence="3 4" key="1">
    <citation type="submission" date="2019-07" db="EMBL/GenBank/DDBJ databases">
        <title>Sphingomonas solaris sp. nov., isolated from a solar panel from Boston, Massachusetts.</title>
        <authorList>
            <person name="Tanner K."/>
            <person name="Pascual J."/>
            <person name="Mancuso C."/>
            <person name="Pereto J."/>
            <person name="Khalil A."/>
            <person name="Vilanova C."/>
        </authorList>
    </citation>
    <scope>NUCLEOTIDE SEQUENCE [LARGE SCALE GENOMIC DNA]</scope>
    <source>
        <strain evidence="3 4">R4DWN</strain>
    </source>
</reference>
<dbReference type="InterPro" id="IPR001173">
    <property type="entry name" value="Glyco_trans_2-like"/>
</dbReference>
<keyword evidence="4" id="KW-1185">Reference proteome</keyword>
<organism evidence="3 4">
    <name type="scientific">Alterirhizorhabdus solaris</name>
    <dbReference type="NCBI Taxonomy" id="2529389"/>
    <lineage>
        <taxon>Bacteria</taxon>
        <taxon>Pseudomonadati</taxon>
        <taxon>Pseudomonadota</taxon>
        <taxon>Alphaproteobacteria</taxon>
        <taxon>Sphingomonadales</taxon>
        <taxon>Rhizorhabdaceae</taxon>
        <taxon>Alterirhizorhabdus</taxon>
    </lineage>
</organism>
<dbReference type="CDD" id="cd00761">
    <property type="entry name" value="Glyco_tranf_GTA_type"/>
    <property type="match status" value="1"/>
</dbReference>
<feature type="domain" description="Glycosyltransferase 2-like" evidence="2">
    <location>
        <begin position="63"/>
        <end position="186"/>
    </location>
</feature>
<keyword evidence="3" id="KW-0808">Transferase</keyword>
<dbReference type="OrthoDB" id="6383742at2"/>
<sequence length="379" mass="40399">MRAWPRSWPILRGRIACAWRRASGSARSSPGTRWPSVGTRSTARSPGGVDPAEQVTPPPRFAVVIPLHNKGSEIGAALASVLAQTLPADEIVVVDDASTDDGPAIVAACADPRLLLLRRAVPGAGGYAARNAAAAAASAQWIAFLDGDDLWHPDHLAALASLAARFPAAGCLATRYTHRFHDRTEPDTAAGRFAGTQAFLTDLDGFLDGWLAAGHCPMWTGAVAIRRDLLLATGGFPAGRAARGGDKDMWLRAVAGGGLAFLPRSTADFRREAADKLTDRTGTRHLPCLVVTVRALARGAAPGGRRRLRRLANQEIMLYARWTMPGEGRPAFGVRDLLWPAPPSAIATLLASIYLPKALLRALRRRGHQRRDRLAGRGG</sequence>
<protein>
    <submittedName>
        <fullName evidence="3">Glycosyltransferase family 2 protein</fullName>
    </submittedName>
</protein>
<evidence type="ECO:0000259" key="2">
    <source>
        <dbReference type="Pfam" id="PF00535"/>
    </source>
</evidence>
<dbReference type="SUPFAM" id="SSF53448">
    <property type="entry name" value="Nucleotide-diphospho-sugar transferases"/>
    <property type="match status" value="1"/>
</dbReference>
<name>A0A558R2K2_9SPHN</name>
<dbReference type="InterPro" id="IPR029044">
    <property type="entry name" value="Nucleotide-diphossugar_trans"/>
</dbReference>
<dbReference type="EMBL" id="VNIM01000045">
    <property type="protein sequence ID" value="TVV73597.1"/>
    <property type="molecule type" value="Genomic_DNA"/>
</dbReference>
<dbReference type="Pfam" id="PF00535">
    <property type="entry name" value="Glycos_transf_2"/>
    <property type="match status" value="1"/>
</dbReference>
<evidence type="ECO:0000313" key="4">
    <source>
        <dbReference type="Proteomes" id="UP000318681"/>
    </source>
</evidence>
<dbReference type="PANTHER" id="PTHR43685">
    <property type="entry name" value="GLYCOSYLTRANSFERASE"/>
    <property type="match status" value="1"/>
</dbReference>
<dbReference type="Gene3D" id="3.90.550.10">
    <property type="entry name" value="Spore Coat Polysaccharide Biosynthesis Protein SpsA, Chain A"/>
    <property type="match status" value="1"/>
</dbReference>
<evidence type="ECO:0000256" key="1">
    <source>
        <dbReference type="SAM" id="MobiDB-lite"/>
    </source>
</evidence>
<proteinExistence type="predicted"/>
<dbReference type="Proteomes" id="UP000318681">
    <property type="component" value="Unassembled WGS sequence"/>
</dbReference>
<gene>
    <name evidence="3" type="ORF">FOY91_11945</name>
</gene>
<dbReference type="InterPro" id="IPR050834">
    <property type="entry name" value="Glycosyltransf_2"/>
</dbReference>
<accession>A0A558R2K2</accession>
<dbReference type="AlphaFoldDB" id="A0A558R2K2"/>
<dbReference type="PANTHER" id="PTHR43685:SF2">
    <property type="entry name" value="GLYCOSYLTRANSFERASE 2-LIKE DOMAIN-CONTAINING PROTEIN"/>
    <property type="match status" value="1"/>
</dbReference>
<dbReference type="GO" id="GO:0016740">
    <property type="term" value="F:transferase activity"/>
    <property type="evidence" value="ECO:0007669"/>
    <property type="project" value="UniProtKB-KW"/>
</dbReference>
<feature type="region of interest" description="Disordered" evidence="1">
    <location>
        <begin position="22"/>
        <end position="55"/>
    </location>
</feature>
<comment type="caution">
    <text evidence="3">The sequence shown here is derived from an EMBL/GenBank/DDBJ whole genome shotgun (WGS) entry which is preliminary data.</text>
</comment>